<dbReference type="STRING" id="249189.RV04_GL001371"/>
<dbReference type="PANTHER" id="PTHR12304:SF4">
    <property type="entry name" value="URIDINE NUCLEOSIDASE"/>
    <property type="match status" value="1"/>
</dbReference>
<sequence>MRKVIIDCDPGIDDMLALLLAIQSPEIEVVAITTVCGNVPVELGSQNVIKCLERTDRLDIPIFQGAKQPLKRDFVSAQDTHGMDGLGETDILIQSDKKIEQLPAAKYLAQTFNKPTEISVIALGPLTNIAQALLLNESLGKNIDRFVSMGGTYKSHGNCSPVGEYNYWCDPDAAALVFEKLGKIIEMVGLDVTREIVFTPTILEYCWQMNPEMGHFLAAITRFYFDFHWKQERILGCVINDPLAIAYFIDDSLCQGFESYTVVETQGISLGQTLVDHHQFWQKAPNSKILTAVDSRQFFTKFLTVLLNAQKETIESDLEKLQMG</sequence>
<evidence type="ECO:0000259" key="3">
    <source>
        <dbReference type="Pfam" id="PF01156"/>
    </source>
</evidence>
<accession>A0A1L8TPE3</accession>
<dbReference type="PANTHER" id="PTHR12304">
    <property type="entry name" value="INOSINE-URIDINE PREFERRING NUCLEOSIDE HYDROLASE"/>
    <property type="match status" value="1"/>
</dbReference>
<dbReference type="GO" id="GO:0006152">
    <property type="term" value="P:purine nucleoside catabolic process"/>
    <property type="evidence" value="ECO:0007669"/>
    <property type="project" value="TreeGrafter"/>
</dbReference>
<keyword evidence="5" id="KW-1185">Reference proteome</keyword>
<dbReference type="EMBL" id="JXKQ01000003">
    <property type="protein sequence ID" value="OJG46205.1"/>
    <property type="molecule type" value="Genomic_DNA"/>
</dbReference>
<protein>
    <submittedName>
        <fullName evidence="4">Inosine-uridine preferring nucleoside hydrolase</fullName>
    </submittedName>
</protein>
<name>A0A1L8TPE3_9ENTE</name>
<dbReference type="OrthoDB" id="9797882at2"/>
<dbReference type="InterPro" id="IPR036452">
    <property type="entry name" value="Ribo_hydro-like"/>
</dbReference>
<dbReference type="RefSeq" id="WP_071857295.1">
    <property type="nucleotide sequence ID" value="NZ_JBHSHK010000001.1"/>
</dbReference>
<evidence type="ECO:0000256" key="1">
    <source>
        <dbReference type="ARBA" id="ARBA00022801"/>
    </source>
</evidence>
<dbReference type="Gene3D" id="3.90.245.10">
    <property type="entry name" value="Ribonucleoside hydrolase-like"/>
    <property type="match status" value="1"/>
</dbReference>
<gene>
    <name evidence="4" type="ORF">RV04_GL001371</name>
</gene>
<organism evidence="4 5">
    <name type="scientific">Enterococcus hermanniensis</name>
    <dbReference type="NCBI Taxonomy" id="249189"/>
    <lineage>
        <taxon>Bacteria</taxon>
        <taxon>Bacillati</taxon>
        <taxon>Bacillota</taxon>
        <taxon>Bacilli</taxon>
        <taxon>Lactobacillales</taxon>
        <taxon>Enterococcaceae</taxon>
        <taxon>Enterococcus</taxon>
    </lineage>
</organism>
<dbReference type="Proteomes" id="UP000182077">
    <property type="component" value="Unassembled WGS sequence"/>
</dbReference>
<keyword evidence="2" id="KW-0326">Glycosidase</keyword>
<evidence type="ECO:0000256" key="2">
    <source>
        <dbReference type="ARBA" id="ARBA00023295"/>
    </source>
</evidence>
<evidence type="ECO:0000313" key="4">
    <source>
        <dbReference type="EMBL" id="OJG46205.1"/>
    </source>
</evidence>
<keyword evidence="1 4" id="KW-0378">Hydrolase</keyword>
<dbReference type="SUPFAM" id="SSF53590">
    <property type="entry name" value="Nucleoside hydrolase"/>
    <property type="match status" value="1"/>
</dbReference>
<dbReference type="InterPro" id="IPR023186">
    <property type="entry name" value="IUNH"/>
</dbReference>
<evidence type="ECO:0000313" key="5">
    <source>
        <dbReference type="Proteomes" id="UP000182077"/>
    </source>
</evidence>
<dbReference type="InterPro" id="IPR001910">
    <property type="entry name" value="Inosine/uridine_hydrolase_dom"/>
</dbReference>
<dbReference type="AlphaFoldDB" id="A0A1L8TPE3"/>
<proteinExistence type="predicted"/>
<dbReference type="GO" id="GO:0008477">
    <property type="term" value="F:purine nucleosidase activity"/>
    <property type="evidence" value="ECO:0007669"/>
    <property type="project" value="TreeGrafter"/>
</dbReference>
<dbReference type="Pfam" id="PF01156">
    <property type="entry name" value="IU_nuc_hydro"/>
    <property type="match status" value="1"/>
</dbReference>
<feature type="domain" description="Inosine/uridine-preferring nucleoside hydrolase" evidence="3">
    <location>
        <begin position="4"/>
        <end position="299"/>
    </location>
</feature>
<dbReference type="GO" id="GO:0005829">
    <property type="term" value="C:cytosol"/>
    <property type="evidence" value="ECO:0007669"/>
    <property type="project" value="TreeGrafter"/>
</dbReference>
<reference evidence="4 5" key="1">
    <citation type="submission" date="2014-12" db="EMBL/GenBank/DDBJ databases">
        <title>Draft genome sequences of 29 type strains of Enterococci.</title>
        <authorList>
            <person name="Zhong Z."/>
            <person name="Sun Z."/>
            <person name="Liu W."/>
            <person name="Zhang W."/>
            <person name="Zhang H."/>
        </authorList>
    </citation>
    <scope>NUCLEOTIDE SEQUENCE [LARGE SCALE GENOMIC DNA]</scope>
    <source>
        <strain evidence="4 5">DSM 17122</strain>
    </source>
</reference>
<comment type="caution">
    <text evidence="4">The sequence shown here is derived from an EMBL/GenBank/DDBJ whole genome shotgun (WGS) entry which is preliminary data.</text>
</comment>